<evidence type="ECO:0000313" key="9">
    <source>
        <dbReference type="EMBL" id="EOY17927.1"/>
    </source>
</evidence>
<keyword evidence="3" id="KW-0611">Plant defense</keyword>
<dbReference type="InterPro" id="IPR036388">
    <property type="entry name" value="WH-like_DNA-bd_sf"/>
</dbReference>
<dbReference type="InterPro" id="IPR027417">
    <property type="entry name" value="P-loop_NTPase"/>
</dbReference>
<dbReference type="FunFam" id="1.10.10.10:FF:000322">
    <property type="entry name" value="Probable disease resistance protein At1g63360"/>
    <property type="match status" value="1"/>
</dbReference>
<dbReference type="PANTHER" id="PTHR23155:SF1193">
    <property type="entry name" value="DISEASE RESISTANCE PROTEIN RPP13-RELATED"/>
    <property type="match status" value="1"/>
</dbReference>
<evidence type="ECO:0000256" key="2">
    <source>
        <dbReference type="ARBA" id="ARBA00022741"/>
    </source>
</evidence>
<dbReference type="EMBL" id="CM001888">
    <property type="protein sequence ID" value="EOY17927.1"/>
    <property type="molecule type" value="Genomic_DNA"/>
</dbReference>
<dbReference type="InterPro" id="IPR055414">
    <property type="entry name" value="LRR_R13L4/SHOC2-like"/>
</dbReference>
<dbReference type="InterPro" id="IPR032675">
    <property type="entry name" value="LRR_dom_sf"/>
</dbReference>
<dbReference type="Gene3D" id="1.20.5.4130">
    <property type="match status" value="1"/>
</dbReference>
<dbReference type="InterPro" id="IPR038005">
    <property type="entry name" value="RX-like_CC"/>
</dbReference>
<dbReference type="InterPro" id="IPR044974">
    <property type="entry name" value="Disease_R_plants"/>
</dbReference>
<evidence type="ECO:0000256" key="1">
    <source>
        <dbReference type="ARBA" id="ARBA00022737"/>
    </source>
</evidence>
<dbReference type="Gene3D" id="3.80.10.10">
    <property type="entry name" value="Ribonuclease Inhibitor"/>
    <property type="match status" value="1"/>
</dbReference>
<evidence type="ECO:0000259" key="6">
    <source>
        <dbReference type="Pfam" id="PF18052"/>
    </source>
</evidence>
<dbReference type="Gene3D" id="3.40.50.300">
    <property type="entry name" value="P-loop containing nucleotide triphosphate hydrolases"/>
    <property type="match status" value="1"/>
</dbReference>
<dbReference type="InterPro" id="IPR058922">
    <property type="entry name" value="WHD_DRP"/>
</dbReference>
<dbReference type="OMA" id="WEINEGA"/>
<feature type="domain" description="NB-ARC" evidence="5">
    <location>
        <begin position="235"/>
        <end position="408"/>
    </location>
</feature>
<dbReference type="Pfam" id="PF23598">
    <property type="entry name" value="LRR_14"/>
    <property type="match status" value="1"/>
</dbReference>
<dbReference type="FunFam" id="3.40.50.300:FF:001091">
    <property type="entry name" value="Probable disease resistance protein At1g61300"/>
    <property type="match status" value="1"/>
</dbReference>
<gene>
    <name evidence="9" type="ORF">TCM_042621</name>
</gene>
<evidence type="ECO:0000259" key="7">
    <source>
        <dbReference type="Pfam" id="PF23559"/>
    </source>
</evidence>
<keyword evidence="1" id="KW-0677">Repeat</keyword>
<dbReference type="SUPFAM" id="SSF52058">
    <property type="entry name" value="L domain-like"/>
    <property type="match status" value="1"/>
</dbReference>
<dbReference type="PRINTS" id="PR00364">
    <property type="entry name" value="DISEASERSIST"/>
</dbReference>
<dbReference type="Pfam" id="PF18052">
    <property type="entry name" value="Rx_N"/>
    <property type="match status" value="1"/>
</dbReference>
<dbReference type="CDD" id="cd14798">
    <property type="entry name" value="RX-CC_like"/>
    <property type="match status" value="1"/>
</dbReference>
<dbReference type="SUPFAM" id="SSF52540">
    <property type="entry name" value="P-loop containing nucleoside triphosphate hydrolases"/>
    <property type="match status" value="1"/>
</dbReference>
<evidence type="ECO:0000256" key="4">
    <source>
        <dbReference type="SAM" id="Coils"/>
    </source>
</evidence>
<dbReference type="FunFam" id="1.10.8.430:FF:000003">
    <property type="entry name" value="Probable disease resistance protein At5g66910"/>
    <property type="match status" value="1"/>
</dbReference>
<keyword evidence="4" id="KW-0175">Coiled coil</keyword>
<dbReference type="InterPro" id="IPR042197">
    <property type="entry name" value="Apaf_helical"/>
</dbReference>
<dbReference type="AlphaFoldDB" id="A0A061FML2"/>
<dbReference type="Proteomes" id="UP000026915">
    <property type="component" value="Chromosome 10"/>
</dbReference>
<feature type="domain" description="Disease resistance N-terminal" evidence="6">
    <location>
        <begin position="77"/>
        <end position="167"/>
    </location>
</feature>
<accession>A0A061FML2</accession>
<feature type="domain" description="Disease resistance R13L4/SHOC-2-like LRR" evidence="8">
    <location>
        <begin position="630"/>
        <end position="938"/>
    </location>
</feature>
<sequence length="993" mass="114237">MVDLFFFFFSKRSGSIHTAIAYIRKLVETKVQGKELLLMLICLSYFLLQNSLTCPINLSTLWHFICLAFERRMAEAIVSVATERIADLLIHEALFLNDVGQEVESLKAELERMKSFLKDVDRKQEQDERLRNRVREIRDLAYDAEDVIDSYILKVAHRRGFHGFIKRFTTVFITHKMGKQVKDIQTKLGDISKTLPTYGISGEGEGSNSAAEMQHRLRRSYPHVEEDDVVSLEVSTRDVMDQLMKKEDRLHVVSIVGMGGIGKTTLAKKVYNHNDVKKYFDCCAWVFISQQCKPKEVLHGVLIKVLTPSIKDRELIDKLKEDELVEKLYDVLKEKRYLVVFDDIWKCEDWESLKPAFPKGNEGSKLLFTTRNKEVAMIADPRSSPIELPFLTGDESWTLFKRKALPENKMESHACSKEFAMLGKEMLKKCGGLPLAIVVLGGLLATKKSWTEWEMVQKNINAYLNKVQQQEYGGVNGILALSYNELPFHLKPCFLYLGHYPEDSEISKTELIRLWIAEGFISPSLEGREMLMEDVAEQYLVELINRCLVQVSRWDHTGTNVKTCRIHDLLRDLCVSKAGKENFFGIIQPPMNGNENHSLDLTVATVPKVRRIAVYPSKRYVFLKGKCLSLRSLLLFQDEGLIRLQISKCINFRFLRVLKLLRKDDFWTLSSEIGNLFHLRYLGLTCYEVVLPHSFGKLKNLHTLFIQVDEPAKIPNVLSKLQRLRHLVLTGNWKNLQNNWPEIQRCCQVNSLKNIETLKYVRIENLTENNALLKLTNIRSLGIQFGRSEDVEAILKSPSFGLHRLRSLRMELEGSIPFPELEQLSQCHHLSKLLLDGQIQEDTNSSHHVLEFLPTNICKLTLWSSCINEDPMPVLEKLPHLRILIFQSSSYTGTKMSCSVNGFPQLDSLEIYGSNLAEWQIEEGAMPCLRSLYLATVPGLKMVPEGLRYITTLQELYLQDMNRSLGERIRVRDGREGEDFYKVRHVLSIQIIS</sequence>
<dbReference type="InterPro" id="IPR041118">
    <property type="entry name" value="Rx_N"/>
</dbReference>
<dbReference type="Gene3D" id="1.10.8.430">
    <property type="entry name" value="Helical domain of apoptotic protease-activating factors"/>
    <property type="match status" value="1"/>
</dbReference>
<feature type="coiled-coil region" evidence="4">
    <location>
        <begin position="96"/>
        <end position="140"/>
    </location>
</feature>
<dbReference type="InParanoid" id="A0A061FML2"/>
<evidence type="ECO:0000313" key="10">
    <source>
        <dbReference type="Proteomes" id="UP000026915"/>
    </source>
</evidence>
<dbReference type="InterPro" id="IPR002182">
    <property type="entry name" value="NB-ARC"/>
</dbReference>
<dbReference type="GO" id="GO:0043531">
    <property type="term" value="F:ADP binding"/>
    <property type="evidence" value="ECO:0007669"/>
    <property type="project" value="InterPro"/>
</dbReference>
<feature type="domain" description="Disease resistance protein winged helix" evidence="7">
    <location>
        <begin position="500"/>
        <end position="574"/>
    </location>
</feature>
<dbReference type="Gene3D" id="1.10.10.10">
    <property type="entry name" value="Winged helix-like DNA-binding domain superfamily/Winged helix DNA-binding domain"/>
    <property type="match status" value="1"/>
</dbReference>
<organism evidence="9 10">
    <name type="scientific">Theobroma cacao</name>
    <name type="common">Cacao</name>
    <name type="synonym">Cocoa</name>
    <dbReference type="NCBI Taxonomy" id="3641"/>
    <lineage>
        <taxon>Eukaryota</taxon>
        <taxon>Viridiplantae</taxon>
        <taxon>Streptophyta</taxon>
        <taxon>Embryophyta</taxon>
        <taxon>Tracheophyta</taxon>
        <taxon>Spermatophyta</taxon>
        <taxon>Magnoliopsida</taxon>
        <taxon>eudicotyledons</taxon>
        <taxon>Gunneridae</taxon>
        <taxon>Pentapetalae</taxon>
        <taxon>rosids</taxon>
        <taxon>malvids</taxon>
        <taxon>Malvales</taxon>
        <taxon>Malvaceae</taxon>
        <taxon>Byttnerioideae</taxon>
        <taxon>Theobroma</taxon>
    </lineage>
</organism>
<dbReference type="GO" id="GO:0006952">
    <property type="term" value="P:defense response"/>
    <property type="evidence" value="ECO:0007669"/>
    <property type="project" value="UniProtKB-KW"/>
</dbReference>
<evidence type="ECO:0000259" key="5">
    <source>
        <dbReference type="Pfam" id="PF00931"/>
    </source>
</evidence>
<dbReference type="GO" id="GO:0051707">
    <property type="term" value="P:response to other organism"/>
    <property type="evidence" value="ECO:0007669"/>
    <property type="project" value="UniProtKB-ARBA"/>
</dbReference>
<dbReference type="Gramene" id="EOY17927">
    <property type="protein sequence ID" value="EOY17927"/>
    <property type="gene ID" value="TCM_042621"/>
</dbReference>
<name>A0A061FML2_THECC</name>
<evidence type="ECO:0000256" key="3">
    <source>
        <dbReference type="ARBA" id="ARBA00022821"/>
    </source>
</evidence>
<dbReference type="PANTHER" id="PTHR23155">
    <property type="entry name" value="DISEASE RESISTANCE PROTEIN RP"/>
    <property type="match status" value="1"/>
</dbReference>
<keyword evidence="10" id="KW-1185">Reference proteome</keyword>
<evidence type="ECO:0000259" key="8">
    <source>
        <dbReference type="Pfam" id="PF23598"/>
    </source>
</evidence>
<dbReference type="eggNOG" id="KOG4658">
    <property type="taxonomic scope" value="Eukaryota"/>
</dbReference>
<keyword evidence="2" id="KW-0547">Nucleotide-binding</keyword>
<protein>
    <submittedName>
        <fullName evidence="9">Disease resistance protein RPP8 isoform 1</fullName>
    </submittedName>
</protein>
<dbReference type="Pfam" id="PF00931">
    <property type="entry name" value="NB-ARC"/>
    <property type="match status" value="1"/>
</dbReference>
<dbReference type="Pfam" id="PF23559">
    <property type="entry name" value="WHD_DRP"/>
    <property type="match status" value="1"/>
</dbReference>
<proteinExistence type="predicted"/>
<dbReference type="FunCoup" id="A0A061FML2">
    <property type="interactions" value="21"/>
</dbReference>
<reference evidence="9 10" key="1">
    <citation type="journal article" date="2013" name="Genome Biol.">
        <title>The genome sequence of the most widely cultivated cacao type and its use to identify candidate genes regulating pod color.</title>
        <authorList>
            <person name="Motamayor J.C."/>
            <person name="Mockaitis K."/>
            <person name="Schmutz J."/>
            <person name="Haiminen N."/>
            <person name="Iii D.L."/>
            <person name="Cornejo O."/>
            <person name="Findley S.D."/>
            <person name="Zheng P."/>
            <person name="Utro F."/>
            <person name="Royaert S."/>
            <person name="Saski C."/>
            <person name="Jenkins J."/>
            <person name="Podicheti R."/>
            <person name="Zhao M."/>
            <person name="Scheffler B.E."/>
            <person name="Stack J.C."/>
            <person name="Feltus F.A."/>
            <person name="Mustiga G.M."/>
            <person name="Amores F."/>
            <person name="Phillips W."/>
            <person name="Marelli J.P."/>
            <person name="May G.D."/>
            <person name="Shapiro H."/>
            <person name="Ma J."/>
            <person name="Bustamante C.D."/>
            <person name="Schnell R.J."/>
            <person name="Main D."/>
            <person name="Gilbert D."/>
            <person name="Parida L."/>
            <person name="Kuhn D.N."/>
        </authorList>
    </citation>
    <scope>NUCLEOTIDE SEQUENCE [LARGE SCALE GENOMIC DNA]</scope>
    <source>
        <strain evidence="10">cv. Matina 1-6</strain>
    </source>
</reference>